<dbReference type="Pfam" id="PF01300">
    <property type="entry name" value="Sua5_yciO_yrdC"/>
    <property type="match status" value="1"/>
</dbReference>
<comment type="similarity">
    <text evidence="2">Belongs to the SUA5 family.</text>
</comment>
<dbReference type="Proteomes" id="UP000216446">
    <property type="component" value="Unassembled WGS sequence"/>
</dbReference>
<evidence type="ECO:0000313" key="14">
    <source>
        <dbReference type="Proteomes" id="UP000216446"/>
    </source>
</evidence>
<keyword evidence="6" id="KW-0819">tRNA processing</keyword>
<sequence>MEDQASGVARVLLAGGVALVPAEGVYGLVADARRPDAVARIRTLKGRDAAKPMLGLIRLWRDAEAWAESIPTWAAQLEEDALPVTLLLRATNGAPEALVGPEGLIGLRVPADPFGRALVDALGAPVVSTSANLSGEPAATRVEDVPLAVRQRLDATVDGGPLAGAPSSIVRWEGREADGARAEIVREGAVDRATLERLMGR</sequence>
<dbReference type="InterPro" id="IPR017945">
    <property type="entry name" value="DHBP_synth_RibB-like_a/b_dom"/>
</dbReference>
<evidence type="ECO:0000256" key="3">
    <source>
        <dbReference type="ARBA" id="ARBA00012584"/>
    </source>
</evidence>
<evidence type="ECO:0000259" key="12">
    <source>
        <dbReference type="PROSITE" id="PS51163"/>
    </source>
</evidence>
<dbReference type="GO" id="GO:0005737">
    <property type="term" value="C:cytoplasm"/>
    <property type="evidence" value="ECO:0007669"/>
    <property type="project" value="UniProtKB-SubCell"/>
</dbReference>
<evidence type="ECO:0000256" key="1">
    <source>
        <dbReference type="ARBA" id="ARBA00004496"/>
    </source>
</evidence>
<dbReference type="AlphaFoldDB" id="A0A259TZQ1"/>
<dbReference type="PANTHER" id="PTHR17490:SF16">
    <property type="entry name" value="THREONYLCARBAMOYL-AMP SYNTHASE"/>
    <property type="match status" value="1"/>
</dbReference>
<dbReference type="GO" id="GO:0000049">
    <property type="term" value="F:tRNA binding"/>
    <property type="evidence" value="ECO:0007669"/>
    <property type="project" value="TreeGrafter"/>
</dbReference>
<dbReference type="GO" id="GO:0003725">
    <property type="term" value="F:double-stranded RNA binding"/>
    <property type="evidence" value="ECO:0007669"/>
    <property type="project" value="InterPro"/>
</dbReference>
<dbReference type="PANTHER" id="PTHR17490">
    <property type="entry name" value="SUA5"/>
    <property type="match status" value="1"/>
</dbReference>
<evidence type="ECO:0000256" key="2">
    <source>
        <dbReference type="ARBA" id="ARBA00007663"/>
    </source>
</evidence>
<dbReference type="FunCoup" id="A0A259TZQ1">
    <property type="interactions" value="524"/>
</dbReference>
<dbReference type="PROSITE" id="PS51163">
    <property type="entry name" value="YRDC"/>
    <property type="match status" value="1"/>
</dbReference>
<evidence type="ECO:0000256" key="6">
    <source>
        <dbReference type="ARBA" id="ARBA00022694"/>
    </source>
</evidence>
<dbReference type="GO" id="GO:0006450">
    <property type="term" value="P:regulation of translational fidelity"/>
    <property type="evidence" value="ECO:0007669"/>
    <property type="project" value="TreeGrafter"/>
</dbReference>
<evidence type="ECO:0000313" key="13">
    <source>
        <dbReference type="EMBL" id="OZC03058.1"/>
    </source>
</evidence>
<keyword evidence="14" id="KW-1185">Reference proteome</keyword>
<evidence type="ECO:0000256" key="8">
    <source>
        <dbReference type="ARBA" id="ARBA00022741"/>
    </source>
</evidence>
<comment type="catalytic activity">
    <reaction evidence="11">
        <text>L-threonine + hydrogencarbonate + ATP = L-threonylcarbamoyladenylate + diphosphate + H2O</text>
        <dbReference type="Rhea" id="RHEA:36407"/>
        <dbReference type="ChEBI" id="CHEBI:15377"/>
        <dbReference type="ChEBI" id="CHEBI:17544"/>
        <dbReference type="ChEBI" id="CHEBI:30616"/>
        <dbReference type="ChEBI" id="CHEBI:33019"/>
        <dbReference type="ChEBI" id="CHEBI:57926"/>
        <dbReference type="ChEBI" id="CHEBI:73682"/>
        <dbReference type="EC" id="2.7.7.87"/>
    </reaction>
</comment>
<dbReference type="OrthoDB" id="9814580at2"/>
<evidence type="ECO:0000256" key="4">
    <source>
        <dbReference type="ARBA" id="ARBA00022490"/>
    </source>
</evidence>
<evidence type="ECO:0000256" key="9">
    <source>
        <dbReference type="ARBA" id="ARBA00022840"/>
    </source>
</evidence>
<name>A0A259TZQ1_9BACT</name>
<gene>
    <name evidence="13" type="ORF">BSZ36_08795</name>
</gene>
<dbReference type="InParanoid" id="A0A259TZQ1"/>
<dbReference type="GO" id="GO:0008033">
    <property type="term" value="P:tRNA processing"/>
    <property type="evidence" value="ECO:0007669"/>
    <property type="project" value="UniProtKB-KW"/>
</dbReference>
<keyword evidence="8" id="KW-0547">Nucleotide-binding</keyword>
<dbReference type="InterPro" id="IPR006070">
    <property type="entry name" value="Sua5-like_dom"/>
</dbReference>
<keyword evidence="7" id="KW-0548">Nucleotidyltransferase</keyword>
<dbReference type="SUPFAM" id="SSF55821">
    <property type="entry name" value="YrdC/RibB"/>
    <property type="match status" value="1"/>
</dbReference>
<proteinExistence type="inferred from homology"/>
<dbReference type="GO" id="GO:0061710">
    <property type="term" value="F:L-threonylcarbamoyladenylate synthase"/>
    <property type="evidence" value="ECO:0007669"/>
    <property type="project" value="UniProtKB-EC"/>
</dbReference>
<keyword evidence="9" id="KW-0067">ATP-binding</keyword>
<evidence type="ECO:0000256" key="5">
    <source>
        <dbReference type="ARBA" id="ARBA00022679"/>
    </source>
</evidence>
<comment type="caution">
    <text evidence="13">The sequence shown here is derived from an EMBL/GenBank/DDBJ whole genome shotgun (WGS) entry which is preliminary data.</text>
</comment>
<evidence type="ECO:0000256" key="11">
    <source>
        <dbReference type="ARBA" id="ARBA00048366"/>
    </source>
</evidence>
<dbReference type="Gene3D" id="3.90.870.10">
    <property type="entry name" value="DHBP synthase"/>
    <property type="match status" value="1"/>
</dbReference>
<dbReference type="EMBL" id="MQWB01000001">
    <property type="protein sequence ID" value="OZC03058.1"/>
    <property type="molecule type" value="Genomic_DNA"/>
</dbReference>
<comment type="subcellular location">
    <subcellularLocation>
        <location evidence="1">Cytoplasm</location>
    </subcellularLocation>
</comment>
<feature type="domain" description="YrdC-like" evidence="12">
    <location>
        <begin position="2"/>
        <end position="190"/>
    </location>
</feature>
<dbReference type="RefSeq" id="WP_094547969.1">
    <property type="nucleotide sequence ID" value="NZ_MQWB01000001.1"/>
</dbReference>
<evidence type="ECO:0000256" key="10">
    <source>
        <dbReference type="ARBA" id="ARBA00029774"/>
    </source>
</evidence>
<keyword evidence="4" id="KW-0963">Cytoplasm</keyword>
<accession>A0A259TZQ1</accession>
<dbReference type="InterPro" id="IPR050156">
    <property type="entry name" value="TC-AMP_synthase_SUA5"/>
</dbReference>
<dbReference type="EC" id="2.7.7.87" evidence="3"/>
<protein>
    <recommendedName>
        <fullName evidence="10">L-threonylcarbamoyladenylate synthase</fullName>
        <ecNumber evidence="3">2.7.7.87</ecNumber>
    </recommendedName>
    <alternativeName>
        <fullName evidence="10">L-threonylcarbamoyladenylate synthase</fullName>
    </alternativeName>
</protein>
<evidence type="ECO:0000256" key="7">
    <source>
        <dbReference type="ARBA" id="ARBA00022695"/>
    </source>
</evidence>
<keyword evidence="5" id="KW-0808">Transferase</keyword>
<reference evidence="13 14" key="1">
    <citation type="submission" date="2016-11" db="EMBL/GenBank/DDBJ databases">
        <title>Study of marine rhodopsin-containing bacteria.</title>
        <authorList>
            <person name="Yoshizawa S."/>
            <person name="Kumagai Y."/>
            <person name="Kogure K."/>
        </authorList>
    </citation>
    <scope>NUCLEOTIDE SEQUENCE [LARGE SCALE GENOMIC DNA]</scope>
    <source>
        <strain evidence="13 14">SG-29</strain>
    </source>
</reference>
<dbReference type="GO" id="GO:0005524">
    <property type="term" value="F:ATP binding"/>
    <property type="evidence" value="ECO:0007669"/>
    <property type="project" value="UniProtKB-KW"/>
</dbReference>
<organism evidence="13 14">
    <name type="scientific">Rubricoccus marinus</name>
    <dbReference type="NCBI Taxonomy" id="716817"/>
    <lineage>
        <taxon>Bacteria</taxon>
        <taxon>Pseudomonadati</taxon>
        <taxon>Rhodothermota</taxon>
        <taxon>Rhodothermia</taxon>
        <taxon>Rhodothermales</taxon>
        <taxon>Rubricoccaceae</taxon>
        <taxon>Rubricoccus</taxon>
    </lineage>
</organism>